<evidence type="ECO:0000313" key="3">
    <source>
        <dbReference type="Proteomes" id="UP000011064"/>
    </source>
</evidence>
<dbReference type="InParanoid" id="L8G2S9"/>
<protein>
    <submittedName>
        <fullName evidence="2">Uncharacterized protein</fullName>
    </submittedName>
</protein>
<accession>L8G2S9</accession>
<evidence type="ECO:0000313" key="2">
    <source>
        <dbReference type="EMBL" id="ELR07555.1"/>
    </source>
</evidence>
<feature type="compositionally biased region" description="Gly residues" evidence="1">
    <location>
        <begin position="59"/>
        <end position="69"/>
    </location>
</feature>
<name>L8G2S9_PSED2</name>
<dbReference type="Proteomes" id="UP000011064">
    <property type="component" value="Unassembled WGS sequence"/>
</dbReference>
<dbReference type="HOGENOM" id="CLU_1949749_0_0_1"/>
<sequence>MHKEARMGQRNGIGPTNYGNDQSEPWSSDEDDDEDSDSDEDDEETGIAPSSPNDKDGTEGGPGGAGGGVLNFHLLGFTNQRSNRARSRSIGEGMRGGAGITRCGAPPTHGVSKYPKEKEATYLRGTSWC</sequence>
<evidence type="ECO:0000256" key="1">
    <source>
        <dbReference type="SAM" id="MobiDB-lite"/>
    </source>
</evidence>
<dbReference type="VEuPathDB" id="FungiDB:GMDG_08470"/>
<feature type="compositionally biased region" description="Polar residues" evidence="1">
    <location>
        <begin position="17"/>
        <end position="26"/>
    </location>
</feature>
<reference evidence="3" key="1">
    <citation type="submission" date="2010-09" db="EMBL/GenBank/DDBJ databases">
        <title>The genome sequence of Geomyces destructans 20631-21.</title>
        <authorList>
            <consortium name="The Broad Institute Genome Sequencing Platform"/>
            <person name="Cuomo C.A."/>
            <person name="Blehert D.S."/>
            <person name="Lorch J.M."/>
            <person name="Young S.K."/>
            <person name="Zeng Q."/>
            <person name="Gargeya S."/>
            <person name="Fitzgerald M."/>
            <person name="Haas B."/>
            <person name="Abouelleil A."/>
            <person name="Alvarado L."/>
            <person name="Arachchi H.M."/>
            <person name="Berlin A."/>
            <person name="Brown A."/>
            <person name="Chapman S.B."/>
            <person name="Chen Z."/>
            <person name="Dunbar C."/>
            <person name="Freedman E."/>
            <person name="Gearin G."/>
            <person name="Gellesch M."/>
            <person name="Goldberg J."/>
            <person name="Griggs A."/>
            <person name="Gujja S."/>
            <person name="Heiman D."/>
            <person name="Howarth C."/>
            <person name="Larson L."/>
            <person name="Lui A."/>
            <person name="MacDonald P.J.P."/>
            <person name="Montmayeur A."/>
            <person name="Murphy C."/>
            <person name="Neiman D."/>
            <person name="Pearson M."/>
            <person name="Priest M."/>
            <person name="Roberts A."/>
            <person name="Saif S."/>
            <person name="Shea T."/>
            <person name="Shenoy N."/>
            <person name="Sisk P."/>
            <person name="Stolte C."/>
            <person name="Sykes S."/>
            <person name="Wortman J."/>
            <person name="Nusbaum C."/>
            <person name="Birren B."/>
        </authorList>
    </citation>
    <scope>NUCLEOTIDE SEQUENCE [LARGE SCALE GENOMIC DNA]</scope>
    <source>
        <strain evidence="3">ATCC MYA-4855 / 20631-21</strain>
    </source>
</reference>
<keyword evidence="3" id="KW-1185">Reference proteome</keyword>
<gene>
    <name evidence="2" type="ORF">GMDG_08470</name>
</gene>
<feature type="region of interest" description="Disordered" evidence="1">
    <location>
        <begin position="1"/>
        <end position="118"/>
    </location>
</feature>
<dbReference type="EMBL" id="GL573541">
    <property type="protein sequence ID" value="ELR07555.1"/>
    <property type="molecule type" value="Genomic_DNA"/>
</dbReference>
<feature type="compositionally biased region" description="Acidic residues" evidence="1">
    <location>
        <begin position="27"/>
        <end position="45"/>
    </location>
</feature>
<proteinExistence type="predicted"/>
<dbReference type="AlphaFoldDB" id="L8G2S9"/>
<organism evidence="2 3">
    <name type="scientific">Pseudogymnoascus destructans (strain ATCC MYA-4855 / 20631-21)</name>
    <name type="common">Bat white-nose syndrome fungus</name>
    <name type="synonym">Geomyces destructans</name>
    <dbReference type="NCBI Taxonomy" id="658429"/>
    <lineage>
        <taxon>Eukaryota</taxon>
        <taxon>Fungi</taxon>
        <taxon>Dikarya</taxon>
        <taxon>Ascomycota</taxon>
        <taxon>Pezizomycotina</taxon>
        <taxon>Leotiomycetes</taxon>
        <taxon>Thelebolales</taxon>
        <taxon>Thelebolaceae</taxon>
        <taxon>Pseudogymnoascus</taxon>
    </lineage>
</organism>